<name>A0A1N6LYD4_BABMR</name>
<dbReference type="PANTHER" id="PTHR13384:SF19">
    <property type="entry name" value="G PATCH DOMAIN-CONTAINING PROTEIN 1"/>
    <property type="match status" value="1"/>
</dbReference>
<dbReference type="KEGG" id="bmic:BmR1_04g09345"/>
<dbReference type="VEuPathDB" id="PiroplasmaDB:BmR1_04g09345"/>
<reference evidence="2 3" key="2">
    <citation type="journal article" date="2013" name="PLoS ONE">
        <title>Whole genome mapping and re-organization of the nuclear and mitochondrial genomes of Babesia microti isolates.</title>
        <authorList>
            <person name="Cornillot E."/>
            <person name="Dassouli A."/>
            <person name="Garg A."/>
            <person name="Pachikara N."/>
            <person name="Randazzo S."/>
            <person name="Depoix D."/>
            <person name="Carcy B."/>
            <person name="Delbecq S."/>
            <person name="Frutos R."/>
            <person name="Silva J.C."/>
            <person name="Sutton R."/>
            <person name="Krause P.J."/>
            <person name="Mamoun C.B."/>
        </authorList>
    </citation>
    <scope>NUCLEOTIDE SEQUENCE [LARGE SCALE GENOMIC DNA]</scope>
    <source>
        <strain evidence="2 3">RI</strain>
    </source>
</reference>
<reference evidence="2 3" key="3">
    <citation type="journal article" date="2016" name="Sci. Rep.">
        <title>Genome-wide diversity and gene expression profiling of Babesia microti isolates identify polymorphic genes that mediate host-pathogen interactions.</title>
        <authorList>
            <person name="Silva J.C."/>
            <person name="Cornillot E."/>
            <person name="McCracken C."/>
            <person name="Usmani-Brown S."/>
            <person name="Dwivedi A."/>
            <person name="Ifeonu O.O."/>
            <person name="Crabtree J."/>
            <person name="Gotia H.T."/>
            <person name="Virji A.Z."/>
            <person name="Reynes C."/>
            <person name="Colinge J."/>
            <person name="Kumar V."/>
            <person name="Lawres L."/>
            <person name="Pazzi J.E."/>
            <person name="Pablo J.V."/>
            <person name="Hung C."/>
            <person name="Brancato J."/>
            <person name="Kumari P."/>
            <person name="Orvis J."/>
            <person name="Tretina K."/>
            <person name="Chibucos M."/>
            <person name="Ott S."/>
            <person name="Sadzewicz L."/>
            <person name="Sengamalay N."/>
            <person name="Shetty A.C."/>
            <person name="Su Q."/>
            <person name="Tallon L."/>
            <person name="Fraser C.M."/>
            <person name="Frutos R."/>
            <person name="Molina D.M."/>
            <person name="Krause P.J."/>
            <person name="Ben Mamoun C."/>
        </authorList>
    </citation>
    <scope>NUCLEOTIDE SEQUENCE [LARGE SCALE GENOMIC DNA]</scope>
    <source>
        <strain evidence="2 3">RI</strain>
    </source>
</reference>
<protein>
    <submittedName>
        <fullName evidence="2">G patch domain-containing protein 1 homolog</fullName>
    </submittedName>
</protein>
<dbReference type="GO" id="GO:0005634">
    <property type="term" value="C:nucleus"/>
    <property type="evidence" value="ECO:0007669"/>
    <property type="project" value="TreeGrafter"/>
</dbReference>
<gene>
    <name evidence="2" type="ORF">BmR1_04g09345</name>
</gene>
<dbReference type="EMBL" id="LN871599">
    <property type="protein sequence ID" value="SIO73888.1"/>
    <property type="molecule type" value="Genomic_DNA"/>
</dbReference>
<sequence length="412" mass="47151">MSVERTSCSFLGTPLTNHDLGQVRGRKVSKTEDRKFDVIAQVRQLRRGEKERISMHGAFTGGFAAGYKNTVGSKEGWAPKSFKSSRTSRTEHVVQTAEDFMDDEDNVTILKISNEFFQSVDELDKLFEIKSNSFGSNLLSKIKWLSKLAKPQKKKIIGPQLPSNMKEHTAELFTRRKGDFSGIGYNQKTILKRSNSEFDEYGCSGLEYYHMGLDNDAPSLEDINKRLEYKLEFVEVKDENNTPISSYITVPDSFNGKHVDDSEEDFEKMLKIMGNWRPLEEPQSDQIPLEVDGLDEMQKLQETYSKLVNRIEFVKQGVSTDTKVEKRGGRSIVDFSFDQSLFKKFKLKVVDNSHKLRDTSYKQRELSHTGIQYNREDITPEIDENIVIDNEKAIPPDELFKAIFGGDSDNDD</sequence>
<evidence type="ECO:0000313" key="3">
    <source>
        <dbReference type="Proteomes" id="UP000002899"/>
    </source>
</evidence>
<organism evidence="2 3">
    <name type="scientific">Babesia microti (strain RI)</name>
    <dbReference type="NCBI Taxonomy" id="1133968"/>
    <lineage>
        <taxon>Eukaryota</taxon>
        <taxon>Sar</taxon>
        <taxon>Alveolata</taxon>
        <taxon>Apicomplexa</taxon>
        <taxon>Aconoidasida</taxon>
        <taxon>Piroplasmida</taxon>
        <taxon>Babesiidae</taxon>
        <taxon>Babesia</taxon>
    </lineage>
</organism>
<dbReference type="InterPro" id="IPR011666">
    <property type="entry name" value="DUF1604"/>
</dbReference>
<evidence type="ECO:0000259" key="1">
    <source>
        <dbReference type="Pfam" id="PF07713"/>
    </source>
</evidence>
<dbReference type="GO" id="GO:0003723">
    <property type="term" value="F:RNA binding"/>
    <property type="evidence" value="ECO:0007669"/>
    <property type="project" value="TreeGrafter"/>
</dbReference>
<dbReference type="Proteomes" id="UP000002899">
    <property type="component" value="Chromosome IV"/>
</dbReference>
<keyword evidence="3" id="KW-1185">Reference proteome</keyword>
<feature type="domain" description="G patch" evidence="1">
    <location>
        <begin position="43"/>
        <end position="108"/>
    </location>
</feature>
<dbReference type="RefSeq" id="XP_021337939.1">
    <property type="nucleotide sequence ID" value="XM_021482778.1"/>
</dbReference>
<evidence type="ECO:0000313" key="2">
    <source>
        <dbReference type="EMBL" id="SIO73888.1"/>
    </source>
</evidence>
<proteinExistence type="predicted"/>
<dbReference type="GO" id="GO:0006397">
    <property type="term" value="P:mRNA processing"/>
    <property type="evidence" value="ECO:0007669"/>
    <property type="project" value="InterPro"/>
</dbReference>
<reference evidence="2 3" key="1">
    <citation type="journal article" date="2012" name="Nucleic Acids Res.">
        <title>Sequencing of the smallest Apicomplexan genome from the human pathogen Babesia microti.</title>
        <authorList>
            <person name="Cornillot E."/>
            <person name="Hadj-Kaddour K."/>
            <person name="Dassouli A."/>
            <person name="Noel B."/>
            <person name="Ranwez V."/>
            <person name="Vacherie B."/>
            <person name="Augagneur Y."/>
            <person name="Bres V."/>
            <person name="Duclos A."/>
            <person name="Randazzo S."/>
            <person name="Carcy B."/>
            <person name="Debierre-Grockiego F."/>
            <person name="Delbecq S."/>
            <person name="Moubri-Menage K."/>
            <person name="Shams-Eldin H."/>
            <person name="Usmani-Brown S."/>
            <person name="Bringaud F."/>
            <person name="Wincker P."/>
            <person name="Vivares C.P."/>
            <person name="Schwarz R.T."/>
            <person name="Schetters T.P."/>
            <person name="Krause P.J."/>
            <person name="Gorenflot A."/>
            <person name="Berry V."/>
            <person name="Barbe V."/>
            <person name="Ben Mamoun C."/>
        </authorList>
    </citation>
    <scope>NUCLEOTIDE SEQUENCE [LARGE SCALE GENOMIC DNA]</scope>
    <source>
        <strain evidence="2 3">RI</strain>
    </source>
</reference>
<dbReference type="PANTHER" id="PTHR13384">
    <property type="entry name" value="G PATCH DOMAIN-CONTAINING PROTEIN 1"/>
    <property type="match status" value="1"/>
</dbReference>
<accession>A0A1N6LYD4</accession>
<dbReference type="GeneID" id="24426494"/>
<dbReference type="Pfam" id="PF07713">
    <property type="entry name" value="DUF1604"/>
    <property type="match status" value="1"/>
</dbReference>
<dbReference type="AlphaFoldDB" id="A0A1N6LYD4"/>
<dbReference type="OrthoDB" id="361858at2759"/>